<dbReference type="Proteomes" id="UP000502917">
    <property type="component" value="Segment"/>
</dbReference>
<evidence type="ECO:0008006" key="3">
    <source>
        <dbReference type="Google" id="ProtNLM"/>
    </source>
</evidence>
<gene>
    <name evidence="1" type="ORF">CPYG_00090</name>
</gene>
<evidence type="ECO:0000313" key="2">
    <source>
        <dbReference type="Proteomes" id="UP000502917"/>
    </source>
</evidence>
<dbReference type="EMBL" id="JF974306">
    <property type="protein sequence ID" value="AGF91385.1"/>
    <property type="molecule type" value="Genomic_DNA"/>
</dbReference>
<name>M1PKC3_9CAUD</name>
<proteinExistence type="predicted"/>
<protein>
    <recommendedName>
        <fullName evidence="3">DUF1825 domain-containing protein</fullName>
    </recommendedName>
</protein>
<evidence type="ECO:0000313" key="1">
    <source>
        <dbReference type="EMBL" id="AGF91385.1"/>
    </source>
</evidence>
<dbReference type="Pfam" id="PF08855">
    <property type="entry name" value="DUF1825"/>
    <property type="match status" value="1"/>
</dbReference>
<dbReference type="InterPro" id="IPR014954">
    <property type="entry name" value="DUF1825"/>
</dbReference>
<accession>M1PKC3</accession>
<sequence>MTEFFQSEQVQDDLRDIFTTYQNLASMTARIQFEPKETRVAHIDKCNDLIDKQRTFYTRLCLSAPEDSEAADMKERINLMSKAFGFENLYECLDKLTETLDAARKKELDT</sequence>
<reference evidence="1 2" key="1">
    <citation type="submission" date="2010-12" db="EMBL/GenBank/DDBJ databases">
        <title>The Genome Sequence of Cyanophage P-SS1.</title>
        <authorList>
            <consortium name="The Broad Institute Genome Sequencing Platform"/>
            <person name="Henn M.R."/>
            <person name="Sullivan M.S."/>
            <person name="Osburne M.S."/>
            <person name="Levin J."/>
            <person name="Malboeuf C."/>
            <person name="Casali M."/>
            <person name="Russ C."/>
            <person name="Lennon N."/>
            <person name="Chapman S.B."/>
            <person name="Erlich R."/>
            <person name="Young S.K."/>
            <person name="Yandava C."/>
            <person name="Zeng Q."/>
            <person name="Alvarado L."/>
            <person name="Anderson S."/>
            <person name="Berlin A."/>
            <person name="Chen Z."/>
            <person name="Freedman E."/>
            <person name="Gellesch M."/>
            <person name="Goldberg J."/>
            <person name="Green L."/>
            <person name="Griggs A."/>
            <person name="Gujja S."/>
            <person name="Heilman E.R."/>
            <person name="Heiman D."/>
            <person name="Hollinger A."/>
            <person name="Howarth C."/>
            <person name="Larson L."/>
            <person name="Mehta T."/>
            <person name="Pearson M."/>
            <person name="Roberts A."/>
            <person name="Ryan E."/>
            <person name="Saif S."/>
            <person name="Shea T."/>
            <person name="Shenoy N."/>
            <person name="Sisk P."/>
            <person name="Stolte C."/>
            <person name="Sykes S."/>
            <person name="White J."/>
            <person name="Yu Q."/>
            <person name="Coleman M.L."/>
            <person name="Huang K.H."/>
            <person name="Weigele P.R."/>
            <person name="DeFrancesco A.S."/>
            <person name="Kern S.E."/>
            <person name="Thompson L.R."/>
            <person name="Fu R."/>
            <person name="Hombeck B."/>
            <person name="Chisholm S.W."/>
            <person name="Haas B."/>
            <person name="Nusbaum C."/>
            <person name="Birren B."/>
        </authorList>
    </citation>
    <scope>NUCLEOTIDE SEQUENCE [LARGE SCALE GENOMIC DNA]</scope>
    <source>
        <strain evidence="1 2">P-SS1</strain>
    </source>
</reference>
<organism evidence="1 2">
    <name type="scientific">Cyanophage P-SS1</name>
    <dbReference type="NCBI Taxonomy" id="889957"/>
    <lineage>
        <taxon>Viruses</taxon>
        <taxon>Duplodnaviria</taxon>
        <taxon>Heunggongvirae</taxon>
        <taxon>Uroviricota</taxon>
        <taxon>Caudoviricetes</taxon>
        <taxon>Pantevenvirales</taxon>
        <taxon>Kyanoviridae</taxon>
        <taxon>Ronodorvirus</taxon>
        <taxon>Ronodorvirus ssm4</taxon>
    </lineage>
</organism>